<gene>
    <name evidence="3" type="ORF">RBB81_02360</name>
</gene>
<feature type="region of interest" description="Disordered" evidence="1">
    <location>
        <begin position="69"/>
        <end position="114"/>
    </location>
</feature>
<dbReference type="RefSeq" id="WP_183791348.1">
    <property type="nucleotide sequence ID" value="NZ_CP132938.1"/>
</dbReference>
<keyword evidence="2" id="KW-0732">Signal</keyword>
<evidence type="ECO:0008006" key="4">
    <source>
        <dbReference type="Google" id="ProtNLM"/>
    </source>
</evidence>
<proteinExistence type="predicted"/>
<dbReference type="AlphaFoldDB" id="A0AAU7Z2Q8"/>
<dbReference type="KEGG" id="tgi:RBB81_02360"/>
<evidence type="ECO:0000256" key="2">
    <source>
        <dbReference type="SAM" id="SignalP"/>
    </source>
</evidence>
<protein>
    <recommendedName>
        <fullName evidence="4">Lipoprotein</fullName>
    </recommendedName>
</protein>
<evidence type="ECO:0000256" key="1">
    <source>
        <dbReference type="SAM" id="MobiDB-lite"/>
    </source>
</evidence>
<feature type="signal peptide" evidence="2">
    <location>
        <begin position="1"/>
        <end position="29"/>
    </location>
</feature>
<name>A0AAU7Z2Q8_9BACT</name>
<dbReference type="EMBL" id="CP132938">
    <property type="protein sequence ID" value="XCB22784.1"/>
    <property type="molecule type" value="Genomic_DNA"/>
</dbReference>
<feature type="chain" id="PRO_5043817957" description="Lipoprotein" evidence="2">
    <location>
        <begin position="30"/>
        <end position="114"/>
    </location>
</feature>
<accession>A0AAU7Z2Q8</accession>
<organism evidence="3">
    <name type="scientific">Tunturiibacter gelidiferens</name>
    <dbReference type="NCBI Taxonomy" id="3069689"/>
    <lineage>
        <taxon>Bacteria</taxon>
        <taxon>Pseudomonadati</taxon>
        <taxon>Acidobacteriota</taxon>
        <taxon>Terriglobia</taxon>
        <taxon>Terriglobales</taxon>
        <taxon>Acidobacteriaceae</taxon>
        <taxon>Tunturiibacter</taxon>
    </lineage>
</organism>
<sequence length="114" mass="13117">MNGFHTNLLRTMAVAAAFSMAAVAVPCVAATSVMAVQDQDHRDHVDQDQAQQYRNNSFYTLGNREGYEDYQAKSQRKEHNHKYRNDEDRKAHDYGYKQGWQGQRATNGDNDRPH</sequence>
<reference evidence="3" key="2">
    <citation type="journal article" date="2024" name="Environ. Microbiol.">
        <title>Genome analysis and description of Tunturibacter gen. nov. expands the diversity of Terriglobia in tundra soils.</title>
        <authorList>
            <person name="Messyasz A."/>
            <person name="Mannisto M.K."/>
            <person name="Kerkhof L.J."/>
            <person name="Haggblom M.M."/>
        </authorList>
    </citation>
    <scope>NUCLEOTIDE SEQUENCE</scope>
    <source>
        <strain evidence="3">M8UP39</strain>
    </source>
</reference>
<reference evidence="3" key="1">
    <citation type="submission" date="2023-08" db="EMBL/GenBank/DDBJ databases">
        <authorList>
            <person name="Messyasz A."/>
            <person name="Mannisto M.K."/>
            <person name="Kerkhof L.J."/>
            <person name="Haggblom M."/>
        </authorList>
    </citation>
    <scope>NUCLEOTIDE SEQUENCE</scope>
    <source>
        <strain evidence="3">M8UP39</strain>
    </source>
</reference>
<evidence type="ECO:0000313" key="3">
    <source>
        <dbReference type="EMBL" id="XCB22784.1"/>
    </source>
</evidence>
<feature type="compositionally biased region" description="Basic and acidic residues" evidence="1">
    <location>
        <begin position="69"/>
        <end position="95"/>
    </location>
</feature>